<keyword evidence="3" id="KW-1185">Reference proteome</keyword>
<evidence type="ECO:0000313" key="3">
    <source>
        <dbReference type="Proteomes" id="UP000637774"/>
    </source>
</evidence>
<dbReference type="Pfam" id="PF05036">
    <property type="entry name" value="SPOR"/>
    <property type="match status" value="1"/>
</dbReference>
<dbReference type="InterPro" id="IPR007730">
    <property type="entry name" value="SPOR-like_dom"/>
</dbReference>
<evidence type="ECO:0000259" key="1">
    <source>
        <dbReference type="PROSITE" id="PS51724"/>
    </source>
</evidence>
<proteinExistence type="predicted"/>
<evidence type="ECO:0000313" key="2">
    <source>
        <dbReference type="EMBL" id="GGH89174.1"/>
    </source>
</evidence>
<organism evidence="2 3">
    <name type="scientific">Hymenobacter frigidus</name>
    <dbReference type="NCBI Taxonomy" id="1524095"/>
    <lineage>
        <taxon>Bacteria</taxon>
        <taxon>Pseudomonadati</taxon>
        <taxon>Bacteroidota</taxon>
        <taxon>Cytophagia</taxon>
        <taxon>Cytophagales</taxon>
        <taxon>Hymenobacteraceae</taxon>
        <taxon>Hymenobacter</taxon>
    </lineage>
</organism>
<dbReference type="EMBL" id="BMGY01000038">
    <property type="protein sequence ID" value="GGH89174.1"/>
    <property type="molecule type" value="Genomic_DNA"/>
</dbReference>
<reference evidence="3" key="1">
    <citation type="journal article" date="2019" name="Int. J. Syst. Evol. Microbiol.">
        <title>The Global Catalogue of Microorganisms (GCM) 10K type strain sequencing project: providing services to taxonomists for standard genome sequencing and annotation.</title>
        <authorList>
            <consortium name="The Broad Institute Genomics Platform"/>
            <consortium name="The Broad Institute Genome Sequencing Center for Infectious Disease"/>
            <person name="Wu L."/>
            <person name="Ma J."/>
        </authorList>
    </citation>
    <scope>NUCLEOTIDE SEQUENCE [LARGE SCALE GENOMIC DNA]</scope>
    <source>
        <strain evidence="3">CGMCC 1.14966</strain>
    </source>
</reference>
<dbReference type="InterPro" id="IPR036680">
    <property type="entry name" value="SPOR-like_sf"/>
</dbReference>
<dbReference type="RefSeq" id="WP_188563118.1">
    <property type="nucleotide sequence ID" value="NZ_BMGY01000038.1"/>
</dbReference>
<dbReference type="Pfam" id="PF18175">
    <property type="entry name" value="HU-CCDC81_bac_2"/>
    <property type="match status" value="1"/>
</dbReference>
<comment type="caution">
    <text evidence="2">The sequence shown here is derived from an EMBL/GenBank/DDBJ whole genome shotgun (WGS) entry which is preliminary data.</text>
</comment>
<name>A0ABQ2ACW8_9BACT</name>
<accession>A0ABQ2ACW8</accession>
<dbReference type="Gene3D" id="3.30.70.1070">
    <property type="entry name" value="Sporulation related repeat"/>
    <property type="match status" value="1"/>
</dbReference>
<sequence length="393" mass="42033">MLHLADHIRPLLRDHDCVIIPDFGGLVADVSAARAQPGRQSLSPPTKLVAFNQALTRNDGLLVDALSEHLGLTIAQARETVRTAVAGLQRELDETNRTELPGIGIFRRAVGRGLAFEYTGTDNLLASAFGLPELAARPVRANDARLKRPQPALRGTATRRSRWTKLLPAGAIAMAAGLFLMANYQVASLSGNWRSQLPKWEWAQRPATAIVLTEPQQATLGQHDFTAAPDAAEGMTPVGTPVSIPEMAPSASAPVIEPVTAEVTPAPTKPAPAVILPAKPTETVSTNAAVAKAASTVAAPAAPKASTKVNTPTIKFRTGRYYVIAGAYRNLSGAEKGRKLLVRTGHASRIILPPYGSRLYRLTAADYPDLASAQREAQRLRVSTRCDYNTLKF</sequence>
<dbReference type="InterPro" id="IPR041268">
    <property type="entry name" value="HU-CCDC81_bac_2"/>
</dbReference>
<dbReference type="InterPro" id="IPR040495">
    <property type="entry name" value="HU-CCDC81_bac_1"/>
</dbReference>
<dbReference type="PROSITE" id="PS51724">
    <property type="entry name" value="SPOR"/>
    <property type="match status" value="1"/>
</dbReference>
<gene>
    <name evidence="2" type="ORF">GCM10011495_32160</name>
</gene>
<dbReference type="Pfam" id="PF18174">
    <property type="entry name" value="HU-CCDC81_bac_1"/>
    <property type="match status" value="1"/>
</dbReference>
<dbReference type="Proteomes" id="UP000637774">
    <property type="component" value="Unassembled WGS sequence"/>
</dbReference>
<feature type="domain" description="SPOR" evidence="1">
    <location>
        <begin position="315"/>
        <end position="393"/>
    </location>
</feature>
<protein>
    <recommendedName>
        <fullName evidence="1">SPOR domain-containing protein</fullName>
    </recommendedName>
</protein>
<dbReference type="SUPFAM" id="SSF110997">
    <property type="entry name" value="Sporulation related repeat"/>
    <property type="match status" value="1"/>
</dbReference>